<evidence type="ECO:0000256" key="4">
    <source>
        <dbReference type="ARBA" id="ARBA00023157"/>
    </source>
</evidence>
<dbReference type="EMBL" id="KB309773">
    <property type="protein sequence ID" value="ELT93371.1"/>
    <property type="molecule type" value="Genomic_DNA"/>
</dbReference>
<dbReference type="AlphaFoldDB" id="R7TPE5"/>
<evidence type="ECO:0000313" key="8">
    <source>
        <dbReference type="Proteomes" id="UP000014760"/>
    </source>
</evidence>
<feature type="signal peptide" evidence="5">
    <location>
        <begin position="1"/>
        <end position="21"/>
    </location>
</feature>
<comment type="similarity">
    <text evidence="1">Belongs to the stanniocalcin family.</text>
</comment>
<dbReference type="Proteomes" id="UP000014760">
    <property type="component" value="Unassembled WGS sequence"/>
</dbReference>
<dbReference type="InterPro" id="IPR004978">
    <property type="entry name" value="Stanniocalcin"/>
</dbReference>
<dbReference type="STRING" id="283909.R7TPE5"/>
<evidence type="ECO:0000256" key="1">
    <source>
        <dbReference type="ARBA" id="ARBA00008693"/>
    </source>
</evidence>
<accession>R7TPE5</accession>
<dbReference type="OMA" id="GQYYCNK"/>
<evidence type="ECO:0000256" key="3">
    <source>
        <dbReference type="ARBA" id="ARBA00022702"/>
    </source>
</evidence>
<protein>
    <submittedName>
        <fullName evidence="6 7">Uncharacterized protein</fullName>
    </submittedName>
</protein>
<dbReference type="GO" id="GO:0005615">
    <property type="term" value="C:extracellular space"/>
    <property type="evidence" value="ECO:0007669"/>
    <property type="project" value="TreeGrafter"/>
</dbReference>
<name>R7TPE5_CAPTE</name>
<dbReference type="HOGENOM" id="CLU_1273336_0_0_1"/>
<evidence type="ECO:0000256" key="2">
    <source>
        <dbReference type="ARBA" id="ARBA00011748"/>
    </source>
</evidence>
<dbReference type="Pfam" id="PF03298">
    <property type="entry name" value="Stanniocalcin"/>
    <property type="match status" value="1"/>
</dbReference>
<proteinExistence type="inferred from homology"/>
<keyword evidence="8" id="KW-1185">Reference proteome</keyword>
<evidence type="ECO:0000313" key="7">
    <source>
        <dbReference type="EnsemblMetazoa" id="CapteP227571"/>
    </source>
</evidence>
<keyword evidence="3" id="KW-0372">Hormone</keyword>
<dbReference type="GO" id="GO:0006874">
    <property type="term" value="P:intracellular calcium ion homeostasis"/>
    <property type="evidence" value="ECO:0007669"/>
    <property type="project" value="TreeGrafter"/>
</dbReference>
<dbReference type="PANTHER" id="PTHR11245">
    <property type="entry name" value="STANNIOCALCIN"/>
    <property type="match status" value="1"/>
</dbReference>
<gene>
    <name evidence="6" type="ORF">CAPTEDRAFT_227571</name>
</gene>
<dbReference type="EMBL" id="AMQN01002650">
    <property type="status" value="NOT_ANNOTATED_CDS"/>
    <property type="molecule type" value="Genomic_DNA"/>
</dbReference>
<sequence length="217" mass="25024">MHFWIPLVSLFLAGLLPESQAWWFFESSGRQEAEGPISETCIAKASRGVCDFYPCFDQRHPCEDDNYALTYGWRFCSQFELHYTRLDDEGKRWVNATRKCAMAAMLEFYNDDNVNCQDVEAEMIEAHGECEAQNGLCSASLLQNNNHVFEDIYGVNERSANRLLQSLKHCGRSQARELVQWLGTRFETLIPNLREFFQSWGDKIKEGVSGIIENIRS</sequence>
<comment type="subunit">
    <text evidence="2">Homodimer; disulfide-linked.</text>
</comment>
<reference evidence="7" key="3">
    <citation type="submission" date="2015-06" db="UniProtKB">
        <authorList>
            <consortium name="EnsemblMetazoa"/>
        </authorList>
    </citation>
    <scope>IDENTIFICATION</scope>
</reference>
<evidence type="ECO:0000256" key="5">
    <source>
        <dbReference type="SAM" id="SignalP"/>
    </source>
</evidence>
<keyword evidence="5" id="KW-0732">Signal</keyword>
<dbReference type="PANTHER" id="PTHR11245:SF6">
    <property type="entry name" value="DUF19 DOMAIN-CONTAINING PROTEIN"/>
    <property type="match status" value="1"/>
</dbReference>
<dbReference type="GO" id="GO:0005179">
    <property type="term" value="F:hormone activity"/>
    <property type="evidence" value="ECO:0007669"/>
    <property type="project" value="UniProtKB-KW"/>
</dbReference>
<dbReference type="EnsemblMetazoa" id="CapteT227571">
    <property type="protein sequence ID" value="CapteP227571"/>
    <property type="gene ID" value="CapteG227571"/>
</dbReference>
<reference evidence="8" key="1">
    <citation type="submission" date="2012-12" db="EMBL/GenBank/DDBJ databases">
        <authorList>
            <person name="Hellsten U."/>
            <person name="Grimwood J."/>
            <person name="Chapman J.A."/>
            <person name="Shapiro H."/>
            <person name="Aerts A."/>
            <person name="Otillar R.P."/>
            <person name="Terry A.Y."/>
            <person name="Boore J.L."/>
            <person name="Simakov O."/>
            <person name="Marletaz F."/>
            <person name="Cho S.-J."/>
            <person name="Edsinger-Gonzales E."/>
            <person name="Havlak P."/>
            <person name="Kuo D.-H."/>
            <person name="Larsson T."/>
            <person name="Lv J."/>
            <person name="Arendt D."/>
            <person name="Savage R."/>
            <person name="Osoegawa K."/>
            <person name="de Jong P."/>
            <person name="Lindberg D.R."/>
            <person name="Seaver E.C."/>
            <person name="Weisblat D.A."/>
            <person name="Putnam N.H."/>
            <person name="Grigoriev I.V."/>
            <person name="Rokhsar D.S."/>
        </authorList>
    </citation>
    <scope>NUCLEOTIDE SEQUENCE</scope>
    <source>
        <strain evidence="8">I ESC-2004</strain>
    </source>
</reference>
<evidence type="ECO:0000313" key="6">
    <source>
        <dbReference type="EMBL" id="ELT93371.1"/>
    </source>
</evidence>
<dbReference type="OrthoDB" id="9970481at2759"/>
<feature type="chain" id="PRO_5008787224" evidence="5">
    <location>
        <begin position="22"/>
        <end position="217"/>
    </location>
</feature>
<organism evidence="6">
    <name type="scientific">Capitella teleta</name>
    <name type="common">Polychaete worm</name>
    <dbReference type="NCBI Taxonomy" id="283909"/>
    <lineage>
        <taxon>Eukaryota</taxon>
        <taxon>Metazoa</taxon>
        <taxon>Spiralia</taxon>
        <taxon>Lophotrochozoa</taxon>
        <taxon>Annelida</taxon>
        <taxon>Polychaeta</taxon>
        <taxon>Sedentaria</taxon>
        <taxon>Scolecida</taxon>
        <taxon>Capitellidae</taxon>
        <taxon>Capitella</taxon>
    </lineage>
</organism>
<keyword evidence="4" id="KW-1015">Disulfide bond</keyword>
<reference evidence="6 8" key="2">
    <citation type="journal article" date="2013" name="Nature">
        <title>Insights into bilaterian evolution from three spiralian genomes.</title>
        <authorList>
            <person name="Simakov O."/>
            <person name="Marletaz F."/>
            <person name="Cho S.J."/>
            <person name="Edsinger-Gonzales E."/>
            <person name="Havlak P."/>
            <person name="Hellsten U."/>
            <person name="Kuo D.H."/>
            <person name="Larsson T."/>
            <person name="Lv J."/>
            <person name="Arendt D."/>
            <person name="Savage R."/>
            <person name="Osoegawa K."/>
            <person name="de Jong P."/>
            <person name="Grimwood J."/>
            <person name="Chapman J.A."/>
            <person name="Shapiro H."/>
            <person name="Aerts A."/>
            <person name="Otillar R.P."/>
            <person name="Terry A.Y."/>
            <person name="Boore J.L."/>
            <person name="Grigoriev I.V."/>
            <person name="Lindberg D.R."/>
            <person name="Seaver E.C."/>
            <person name="Weisblat D.A."/>
            <person name="Putnam N.H."/>
            <person name="Rokhsar D.S."/>
        </authorList>
    </citation>
    <scope>NUCLEOTIDE SEQUENCE</scope>
    <source>
        <strain evidence="6 8">I ESC-2004</strain>
    </source>
</reference>